<gene>
    <name evidence="4" type="ORF">ACFQV2_02230</name>
</gene>
<evidence type="ECO:0000313" key="4">
    <source>
        <dbReference type="EMBL" id="MFC7612642.1"/>
    </source>
</evidence>
<dbReference type="Proteomes" id="UP001596512">
    <property type="component" value="Unassembled WGS sequence"/>
</dbReference>
<dbReference type="PROSITE" id="PS50943">
    <property type="entry name" value="HTH_CROC1"/>
    <property type="match status" value="1"/>
</dbReference>
<accession>A0ABW2TFW2</accession>
<dbReference type="Gene3D" id="1.10.260.40">
    <property type="entry name" value="lambda repressor-like DNA-binding domains"/>
    <property type="match status" value="1"/>
</dbReference>
<name>A0ABW2TFW2_9PSEU</name>
<dbReference type="SMART" id="SM00530">
    <property type="entry name" value="HTH_XRE"/>
    <property type="match status" value="1"/>
</dbReference>
<dbReference type="InterPro" id="IPR001387">
    <property type="entry name" value="Cro/C1-type_HTH"/>
</dbReference>
<proteinExistence type="predicted"/>
<sequence length="111" mass="12266">MSKDWQAVADAINARLDELEMTQKELADRSGVSVATLRQLQKNDAPRKRSPRTLAAVSEGLRWPPDHLGKVLDGDAPGDSLPHIAAELSQLRADIKDLQARVSELETDRSR</sequence>
<feature type="coiled-coil region" evidence="1">
    <location>
        <begin position="81"/>
        <end position="108"/>
    </location>
</feature>
<dbReference type="SUPFAM" id="SSF47413">
    <property type="entry name" value="lambda repressor-like DNA-binding domains"/>
    <property type="match status" value="1"/>
</dbReference>
<feature type="domain" description="HTH cro/C1-type" evidence="3">
    <location>
        <begin position="12"/>
        <end position="40"/>
    </location>
</feature>
<dbReference type="Pfam" id="PF01381">
    <property type="entry name" value="HTH_3"/>
    <property type="match status" value="1"/>
</dbReference>
<dbReference type="InterPro" id="IPR010982">
    <property type="entry name" value="Lambda_DNA-bd_dom_sf"/>
</dbReference>
<dbReference type="CDD" id="cd00093">
    <property type="entry name" value="HTH_XRE"/>
    <property type="match status" value="1"/>
</dbReference>
<keyword evidence="1" id="KW-0175">Coiled coil</keyword>
<evidence type="ECO:0000259" key="3">
    <source>
        <dbReference type="PROSITE" id="PS50943"/>
    </source>
</evidence>
<evidence type="ECO:0000313" key="5">
    <source>
        <dbReference type="Proteomes" id="UP001596512"/>
    </source>
</evidence>
<feature type="region of interest" description="Disordered" evidence="2">
    <location>
        <begin position="38"/>
        <end position="58"/>
    </location>
</feature>
<keyword evidence="5" id="KW-1185">Reference proteome</keyword>
<dbReference type="EMBL" id="JBHTEY010000004">
    <property type="protein sequence ID" value="MFC7612642.1"/>
    <property type="molecule type" value="Genomic_DNA"/>
</dbReference>
<organism evidence="4 5">
    <name type="scientific">Actinokineospora soli</name>
    <dbReference type="NCBI Taxonomy" id="1048753"/>
    <lineage>
        <taxon>Bacteria</taxon>
        <taxon>Bacillati</taxon>
        <taxon>Actinomycetota</taxon>
        <taxon>Actinomycetes</taxon>
        <taxon>Pseudonocardiales</taxon>
        <taxon>Pseudonocardiaceae</taxon>
        <taxon>Actinokineospora</taxon>
    </lineage>
</organism>
<evidence type="ECO:0000256" key="2">
    <source>
        <dbReference type="SAM" id="MobiDB-lite"/>
    </source>
</evidence>
<evidence type="ECO:0000256" key="1">
    <source>
        <dbReference type="SAM" id="Coils"/>
    </source>
</evidence>
<comment type="caution">
    <text evidence="4">The sequence shown here is derived from an EMBL/GenBank/DDBJ whole genome shotgun (WGS) entry which is preliminary data.</text>
</comment>
<reference evidence="5" key="1">
    <citation type="journal article" date="2019" name="Int. J. Syst. Evol. Microbiol.">
        <title>The Global Catalogue of Microorganisms (GCM) 10K type strain sequencing project: providing services to taxonomists for standard genome sequencing and annotation.</title>
        <authorList>
            <consortium name="The Broad Institute Genomics Platform"/>
            <consortium name="The Broad Institute Genome Sequencing Center for Infectious Disease"/>
            <person name="Wu L."/>
            <person name="Ma J."/>
        </authorList>
    </citation>
    <scope>NUCLEOTIDE SEQUENCE [LARGE SCALE GENOMIC DNA]</scope>
    <source>
        <strain evidence="5">JCM 17695</strain>
    </source>
</reference>
<protein>
    <submittedName>
        <fullName evidence="4">Helix-turn-helix domain-containing protein</fullName>
    </submittedName>
</protein>